<organism evidence="2 3">
    <name type="scientific">Penicillium subrubescens</name>
    <dbReference type="NCBI Taxonomy" id="1316194"/>
    <lineage>
        <taxon>Eukaryota</taxon>
        <taxon>Fungi</taxon>
        <taxon>Dikarya</taxon>
        <taxon>Ascomycota</taxon>
        <taxon>Pezizomycotina</taxon>
        <taxon>Eurotiomycetes</taxon>
        <taxon>Eurotiomycetidae</taxon>
        <taxon>Eurotiales</taxon>
        <taxon>Aspergillaceae</taxon>
        <taxon>Penicillium</taxon>
    </lineage>
</organism>
<evidence type="ECO:0000256" key="1">
    <source>
        <dbReference type="SAM" id="MobiDB-lite"/>
    </source>
</evidence>
<evidence type="ECO:0000313" key="2">
    <source>
        <dbReference type="EMBL" id="OKP13641.1"/>
    </source>
</evidence>
<comment type="caution">
    <text evidence="2">The sequence shown here is derived from an EMBL/GenBank/DDBJ whole genome shotgun (WGS) entry which is preliminary data.</text>
</comment>
<protein>
    <submittedName>
        <fullName evidence="2">Uncharacterized protein</fullName>
    </submittedName>
</protein>
<dbReference type="AlphaFoldDB" id="A0A1Q5UMF3"/>
<feature type="region of interest" description="Disordered" evidence="1">
    <location>
        <begin position="101"/>
        <end position="132"/>
    </location>
</feature>
<reference evidence="2 3" key="1">
    <citation type="submission" date="2016-10" db="EMBL/GenBank/DDBJ databases">
        <title>Genome sequence of the ascomycete fungus Penicillium subrubescens.</title>
        <authorList>
            <person name="De Vries R.P."/>
            <person name="Peng M."/>
            <person name="Dilokpimol A."/>
            <person name="Hilden K."/>
            <person name="Makela M.R."/>
            <person name="Grigoriev I."/>
            <person name="Riley R."/>
            <person name="Granchi Z."/>
        </authorList>
    </citation>
    <scope>NUCLEOTIDE SEQUENCE [LARGE SCALE GENOMIC DNA]</scope>
    <source>
        <strain evidence="2 3">CBS 132785</strain>
    </source>
</reference>
<dbReference type="EMBL" id="MNBE01000128">
    <property type="protein sequence ID" value="OKP13641.1"/>
    <property type="molecule type" value="Genomic_DNA"/>
</dbReference>
<gene>
    <name evidence="2" type="ORF">PENSUB_832</name>
</gene>
<accession>A0A1Q5UMF3</accession>
<dbReference type="Proteomes" id="UP000186955">
    <property type="component" value="Unassembled WGS sequence"/>
</dbReference>
<sequence length="132" mass="15110">MQRLLPPTPIQIYNLGFADTKRAGRVFETRGHDYQSRWRRFDSSCTPKTTNDRLREAMGKDCPYGSQLRLFLLNLLDPHESVVSALGYVCRRLMPTRNSPVSLPLSLDQKRRGREPAVSSYKNTGTIQNVNL</sequence>
<proteinExistence type="predicted"/>
<name>A0A1Q5UMF3_9EURO</name>
<evidence type="ECO:0000313" key="3">
    <source>
        <dbReference type="Proteomes" id="UP000186955"/>
    </source>
</evidence>
<feature type="compositionally biased region" description="Polar residues" evidence="1">
    <location>
        <begin position="120"/>
        <end position="132"/>
    </location>
</feature>
<keyword evidence="3" id="KW-1185">Reference proteome</keyword>